<accession>A0A514D396</accession>
<name>A0A514D396_9VIRU</name>
<proteinExistence type="predicted"/>
<sequence length="420" mass="46038">MVKKWRRSLGPTTLTKTTTWANGKVNTVQSIANFYTNYSALLISEGHDFKRRRYKNAGDWVLRRDLGGPFQVGSIETTFNLAKVMTTPYDDTHSLGTWTVTEGDLCPSVMPATNPTAASIPAAASGSSMAAAGTIAISRCSPVNPSAGLGQFLGELKDLPSLKVKVLGWKPKTHGFMGLAKRGSDDFLNEAFGWVPFIGDLKDTVKAIQNKDKILQQYHRDADRTVRRSYHFPVDVSTTTTINSNASYGNMPTAVVQHPGVESTTITTETKIWFSGGFTYLVPKLGTVASIQADANKLLGLRLDPWLLYQLAPWSWALDWITSVGAVVHNANQFLLDGLVLRYGYVMRTQTITETRTLSGILIRGEPSELSSSWTTVKVIKDRVRATPFGFGLNPTSFTNRQWAIVAALGISRAPRSLNS</sequence>
<evidence type="ECO:0008006" key="2">
    <source>
        <dbReference type="Google" id="ProtNLM"/>
    </source>
</evidence>
<reference evidence="1" key="1">
    <citation type="submission" date="2019-05" db="EMBL/GenBank/DDBJ databases">
        <title>Metatranscriptomic reconstruction reveals RNA viruses with the potential to shape carbon cycling in soil.</title>
        <authorList>
            <person name="Starr E.P."/>
            <person name="Nuccio E."/>
            <person name="Pett-Ridge J."/>
            <person name="Banfield J.F."/>
            <person name="Firestone M.K."/>
        </authorList>
    </citation>
    <scope>NUCLEOTIDE SEQUENCE</scope>
    <source>
        <strain evidence="1">H1_Rhizo_27_scaffold_769</strain>
    </source>
</reference>
<protein>
    <recommendedName>
        <fullName evidence="2">Maturation</fullName>
    </recommendedName>
</protein>
<dbReference type="EMBL" id="MN033839">
    <property type="protein sequence ID" value="QDH88095.1"/>
    <property type="molecule type" value="Genomic_RNA"/>
</dbReference>
<evidence type="ECO:0000313" key="1">
    <source>
        <dbReference type="EMBL" id="QDH88095.1"/>
    </source>
</evidence>
<organism evidence="1">
    <name type="scientific">Leviviridae sp</name>
    <dbReference type="NCBI Taxonomy" id="2027243"/>
    <lineage>
        <taxon>Viruses</taxon>
        <taxon>Riboviria</taxon>
        <taxon>Orthornavirae</taxon>
        <taxon>Lenarviricota</taxon>
        <taxon>Leviviricetes</taxon>
        <taxon>Norzivirales</taxon>
        <taxon>Fiersviridae</taxon>
    </lineage>
</organism>
<gene>
    <name evidence="1" type="ORF">H1Rhizo27769_000001</name>
</gene>